<reference evidence="2" key="1">
    <citation type="journal article" date="2020" name="Stud. Mycol.">
        <title>101 Dothideomycetes genomes: a test case for predicting lifestyles and emergence of pathogens.</title>
        <authorList>
            <person name="Haridas S."/>
            <person name="Albert R."/>
            <person name="Binder M."/>
            <person name="Bloem J."/>
            <person name="Labutti K."/>
            <person name="Salamov A."/>
            <person name="Andreopoulos B."/>
            <person name="Baker S."/>
            <person name="Barry K."/>
            <person name="Bills G."/>
            <person name="Bluhm B."/>
            <person name="Cannon C."/>
            <person name="Castanera R."/>
            <person name="Culley D."/>
            <person name="Daum C."/>
            <person name="Ezra D."/>
            <person name="Gonzalez J."/>
            <person name="Henrissat B."/>
            <person name="Kuo A."/>
            <person name="Liang C."/>
            <person name="Lipzen A."/>
            <person name="Lutzoni F."/>
            <person name="Magnuson J."/>
            <person name="Mondo S."/>
            <person name="Nolan M."/>
            <person name="Ohm R."/>
            <person name="Pangilinan J."/>
            <person name="Park H.-J."/>
            <person name="Ramirez L."/>
            <person name="Alfaro M."/>
            <person name="Sun H."/>
            <person name="Tritt A."/>
            <person name="Yoshinaga Y."/>
            <person name="Zwiers L.-H."/>
            <person name="Turgeon B."/>
            <person name="Goodwin S."/>
            <person name="Spatafora J."/>
            <person name="Crous P."/>
            <person name="Grigoriev I."/>
        </authorList>
    </citation>
    <scope>NUCLEOTIDE SEQUENCE</scope>
    <source>
        <strain evidence="2">CBS 480.64</strain>
    </source>
</reference>
<gene>
    <name evidence="2" type="ORF">K470DRAFT_195129</name>
</gene>
<dbReference type="PANTHER" id="PTHR38703:SF1">
    <property type="entry name" value="ALLERGEN"/>
    <property type="match status" value="1"/>
</dbReference>
<dbReference type="PANTHER" id="PTHR38703">
    <property type="entry name" value="CHROMOSOME 8, WHOLE GENOME SHOTGUN SEQUENCE"/>
    <property type="match status" value="1"/>
</dbReference>
<evidence type="ECO:0000313" key="2">
    <source>
        <dbReference type="EMBL" id="KAF2858394.1"/>
    </source>
</evidence>
<proteinExistence type="predicted"/>
<organism evidence="2 3">
    <name type="scientific">Piedraia hortae CBS 480.64</name>
    <dbReference type="NCBI Taxonomy" id="1314780"/>
    <lineage>
        <taxon>Eukaryota</taxon>
        <taxon>Fungi</taxon>
        <taxon>Dikarya</taxon>
        <taxon>Ascomycota</taxon>
        <taxon>Pezizomycotina</taxon>
        <taxon>Dothideomycetes</taxon>
        <taxon>Dothideomycetidae</taxon>
        <taxon>Capnodiales</taxon>
        <taxon>Piedraiaceae</taxon>
        <taxon>Piedraia</taxon>
    </lineage>
</organism>
<evidence type="ECO:0000313" key="3">
    <source>
        <dbReference type="Proteomes" id="UP000799421"/>
    </source>
</evidence>
<dbReference type="AlphaFoldDB" id="A0A6A7BT53"/>
<feature type="compositionally biased region" description="Basic and acidic residues" evidence="1">
    <location>
        <begin position="18"/>
        <end position="39"/>
    </location>
</feature>
<feature type="compositionally biased region" description="Polar residues" evidence="1">
    <location>
        <begin position="1"/>
        <end position="15"/>
    </location>
</feature>
<feature type="region of interest" description="Disordered" evidence="1">
    <location>
        <begin position="1"/>
        <end position="115"/>
    </location>
</feature>
<feature type="non-terminal residue" evidence="2">
    <location>
        <position position="193"/>
    </location>
</feature>
<dbReference type="EMBL" id="MU006010">
    <property type="protein sequence ID" value="KAF2858394.1"/>
    <property type="molecule type" value="Genomic_DNA"/>
</dbReference>
<name>A0A6A7BT53_9PEZI</name>
<dbReference type="OrthoDB" id="2118965at2759"/>
<evidence type="ECO:0000256" key="1">
    <source>
        <dbReference type="SAM" id="MobiDB-lite"/>
    </source>
</evidence>
<evidence type="ECO:0008006" key="4">
    <source>
        <dbReference type="Google" id="ProtNLM"/>
    </source>
</evidence>
<feature type="non-terminal residue" evidence="2">
    <location>
        <position position="1"/>
    </location>
</feature>
<keyword evidence="3" id="KW-1185">Reference proteome</keyword>
<protein>
    <recommendedName>
        <fullName evidence="4">Allergen</fullName>
    </recommendedName>
</protein>
<feature type="compositionally biased region" description="Basic and acidic residues" evidence="1">
    <location>
        <begin position="51"/>
        <end position="88"/>
    </location>
</feature>
<accession>A0A6A7BT53</accession>
<feature type="compositionally biased region" description="Polar residues" evidence="1">
    <location>
        <begin position="90"/>
        <end position="107"/>
    </location>
</feature>
<dbReference type="Proteomes" id="UP000799421">
    <property type="component" value="Unassembled WGS sequence"/>
</dbReference>
<sequence length="193" mass="22085">GTTGHADTTVDQQVNPAVEHEKITRKHEDREQTVIDQERHKHHYHTTVQPLKDREVEAAQHEHRQEETQYRNIDKDTGDAKGEAEKQQAKFGNTSKEGKTEYSTTKEPTVHQGGSVHHHLHETIQPVIEKGMLYCVFRFGISLMRCRAETIKPTVTHTTKPIHETITEKSENHGITRESAISVDEFKKRLGGE</sequence>